<proteinExistence type="predicted"/>
<evidence type="ECO:0000313" key="2">
    <source>
        <dbReference type="Proteomes" id="UP000559256"/>
    </source>
</evidence>
<dbReference type="AlphaFoldDB" id="A0A8H5FQJ2"/>
<accession>A0A8H5FQJ2</accession>
<reference evidence="1 2" key="1">
    <citation type="journal article" date="2020" name="ISME J.">
        <title>Uncovering the hidden diversity of litter-decomposition mechanisms in mushroom-forming fungi.</title>
        <authorList>
            <person name="Floudas D."/>
            <person name="Bentzer J."/>
            <person name="Ahren D."/>
            <person name="Johansson T."/>
            <person name="Persson P."/>
            <person name="Tunlid A."/>
        </authorList>
    </citation>
    <scope>NUCLEOTIDE SEQUENCE [LARGE SCALE GENOMIC DNA]</scope>
    <source>
        <strain evidence="1 2">CBS 291.85</strain>
    </source>
</reference>
<evidence type="ECO:0000313" key="1">
    <source>
        <dbReference type="EMBL" id="KAF5345940.1"/>
    </source>
</evidence>
<keyword evidence="2" id="KW-1185">Reference proteome</keyword>
<protein>
    <submittedName>
        <fullName evidence="1">Uncharacterized protein</fullName>
    </submittedName>
</protein>
<dbReference type="EMBL" id="JAACJM010000107">
    <property type="protein sequence ID" value="KAF5345940.1"/>
    <property type="molecule type" value="Genomic_DNA"/>
</dbReference>
<organism evidence="1 2">
    <name type="scientific">Tetrapyrgos nigripes</name>
    <dbReference type="NCBI Taxonomy" id="182062"/>
    <lineage>
        <taxon>Eukaryota</taxon>
        <taxon>Fungi</taxon>
        <taxon>Dikarya</taxon>
        <taxon>Basidiomycota</taxon>
        <taxon>Agaricomycotina</taxon>
        <taxon>Agaricomycetes</taxon>
        <taxon>Agaricomycetidae</taxon>
        <taxon>Agaricales</taxon>
        <taxon>Marasmiineae</taxon>
        <taxon>Marasmiaceae</taxon>
        <taxon>Tetrapyrgos</taxon>
    </lineage>
</organism>
<gene>
    <name evidence="1" type="ORF">D9758_011438</name>
</gene>
<name>A0A8H5FQJ2_9AGAR</name>
<comment type="caution">
    <text evidence="1">The sequence shown here is derived from an EMBL/GenBank/DDBJ whole genome shotgun (WGS) entry which is preliminary data.</text>
</comment>
<sequence length="77" mass="8519">MKTCKHSHYSIPHSLNRFIPLPTIMFYFVLSQTTEKMFKFLTAIFVLALSATTAVHAIPEDGLCVSIIGPVGTCNAF</sequence>
<dbReference type="Proteomes" id="UP000559256">
    <property type="component" value="Unassembled WGS sequence"/>
</dbReference>